<dbReference type="STRING" id="530564.Psta_1153"/>
<keyword evidence="2" id="KW-1185">Reference proteome</keyword>
<accession>D2R908</accession>
<reference evidence="1 2" key="1">
    <citation type="journal article" date="2009" name="Stand. Genomic Sci.">
        <title>Complete genome sequence of Pirellula staleyi type strain (ATCC 27377).</title>
        <authorList>
            <person name="Clum A."/>
            <person name="Tindall B.J."/>
            <person name="Sikorski J."/>
            <person name="Ivanova N."/>
            <person name="Mavrommatis K."/>
            <person name="Lucas S."/>
            <person name="Glavina del Rio T."/>
            <person name="Nolan M."/>
            <person name="Chen F."/>
            <person name="Tice H."/>
            <person name="Pitluck S."/>
            <person name="Cheng J.F."/>
            <person name="Chertkov O."/>
            <person name="Brettin T."/>
            <person name="Han C."/>
            <person name="Detter J.C."/>
            <person name="Kuske C."/>
            <person name="Bruce D."/>
            <person name="Goodwin L."/>
            <person name="Ovchinikova G."/>
            <person name="Pati A."/>
            <person name="Mikhailova N."/>
            <person name="Chen A."/>
            <person name="Palaniappan K."/>
            <person name="Land M."/>
            <person name="Hauser L."/>
            <person name="Chang Y.J."/>
            <person name="Jeffries C.D."/>
            <person name="Chain P."/>
            <person name="Rohde M."/>
            <person name="Goker M."/>
            <person name="Bristow J."/>
            <person name="Eisen J.A."/>
            <person name="Markowitz V."/>
            <person name="Hugenholtz P."/>
            <person name="Kyrpides N.C."/>
            <person name="Klenk H.P."/>
            <person name="Lapidus A."/>
        </authorList>
    </citation>
    <scope>NUCLEOTIDE SEQUENCE [LARGE SCALE GENOMIC DNA]</scope>
    <source>
        <strain evidence="2">ATCC 27377 / DSM 6068 / ICPB 4128</strain>
    </source>
</reference>
<evidence type="ECO:0000313" key="1">
    <source>
        <dbReference type="EMBL" id="ADB15835.1"/>
    </source>
</evidence>
<dbReference type="Proteomes" id="UP000001887">
    <property type="component" value="Chromosome"/>
</dbReference>
<gene>
    <name evidence="1" type="ordered locus">Psta_1153</name>
</gene>
<proteinExistence type="predicted"/>
<dbReference type="KEGG" id="psl:Psta_1153"/>
<dbReference type="AlphaFoldDB" id="D2R908"/>
<sequence length="98" mass="10902">METVPTIDRDKLINDLRSRLPSAAISIETISLDYGSWEIAVKQNGRWVNIAWGPLSGFGTTDLDNLREDSNPFGSHDWPMENAEAAIEFVVRVVGPCQ</sequence>
<protein>
    <submittedName>
        <fullName evidence="1">Uncharacterized protein</fullName>
    </submittedName>
</protein>
<name>D2R908_PIRSD</name>
<dbReference type="HOGENOM" id="CLU_2331293_0_0_0"/>
<dbReference type="EMBL" id="CP001848">
    <property type="protein sequence ID" value="ADB15835.1"/>
    <property type="molecule type" value="Genomic_DNA"/>
</dbReference>
<organism evidence="1 2">
    <name type="scientific">Pirellula staleyi (strain ATCC 27377 / DSM 6068 / ICPB 4128)</name>
    <name type="common">Pirella staleyi</name>
    <dbReference type="NCBI Taxonomy" id="530564"/>
    <lineage>
        <taxon>Bacteria</taxon>
        <taxon>Pseudomonadati</taxon>
        <taxon>Planctomycetota</taxon>
        <taxon>Planctomycetia</taxon>
        <taxon>Pirellulales</taxon>
        <taxon>Pirellulaceae</taxon>
        <taxon>Pirellula</taxon>
    </lineage>
</organism>
<evidence type="ECO:0000313" key="2">
    <source>
        <dbReference type="Proteomes" id="UP000001887"/>
    </source>
</evidence>